<dbReference type="Pfam" id="PF01270">
    <property type="entry name" value="Glyco_hydro_8"/>
    <property type="match status" value="1"/>
</dbReference>
<dbReference type="Gene3D" id="2.60.40.10">
    <property type="entry name" value="Immunoglobulins"/>
    <property type="match status" value="1"/>
</dbReference>
<dbReference type="RefSeq" id="WP_238355924.1">
    <property type="nucleotide sequence ID" value="NZ_BAAAGT010000020.1"/>
</dbReference>
<dbReference type="InterPro" id="IPR008928">
    <property type="entry name" value="6-hairpin_glycosidase_sf"/>
</dbReference>
<evidence type="ECO:0000256" key="5">
    <source>
        <dbReference type="ARBA" id="ARBA00023295"/>
    </source>
</evidence>
<keyword evidence="3" id="KW-0378">Hydrolase</keyword>
<accession>A0A841SL59</accession>
<dbReference type="Pfam" id="PF00041">
    <property type="entry name" value="fn3"/>
    <property type="match status" value="1"/>
</dbReference>
<keyword evidence="2 7" id="KW-0732">Signal</keyword>
<evidence type="ECO:0000256" key="1">
    <source>
        <dbReference type="ARBA" id="ARBA00009209"/>
    </source>
</evidence>
<evidence type="ECO:0000256" key="4">
    <source>
        <dbReference type="ARBA" id="ARBA00023277"/>
    </source>
</evidence>
<feature type="signal peptide" evidence="7">
    <location>
        <begin position="1"/>
        <end position="26"/>
    </location>
</feature>
<evidence type="ECO:0000256" key="6">
    <source>
        <dbReference type="ARBA" id="ARBA00023326"/>
    </source>
</evidence>
<organism evidence="10 11">
    <name type="scientific">Kribbella sandramycini</name>
    <dbReference type="NCBI Taxonomy" id="60450"/>
    <lineage>
        <taxon>Bacteria</taxon>
        <taxon>Bacillati</taxon>
        <taxon>Actinomycetota</taxon>
        <taxon>Actinomycetes</taxon>
        <taxon>Propionibacteriales</taxon>
        <taxon>Kribbellaceae</taxon>
        <taxon>Kribbella</taxon>
    </lineage>
</organism>
<evidence type="ECO:0000256" key="2">
    <source>
        <dbReference type="ARBA" id="ARBA00022729"/>
    </source>
</evidence>
<comment type="caution">
    <text evidence="10">The sequence shown here is derived from an EMBL/GenBank/DDBJ whole genome shotgun (WGS) entry which is preliminary data.</text>
</comment>
<dbReference type="PRINTS" id="PR00735">
    <property type="entry name" value="GLHYDRLASE8"/>
</dbReference>
<evidence type="ECO:0000259" key="9">
    <source>
        <dbReference type="PROSITE" id="PS50853"/>
    </source>
</evidence>
<dbReference type="InterPro" id="IPR013783">
    <property type="entry name" value="Ig-like_fold"/>
</dbReference>
<dbReference type="InterPro" id="IPR036116">
    <property type="entry name" value="FN3_sf"/>
</dbReference>
<dbReference type="InterPro" id="IPR008979">
    <property type="entry name" value="Galactose-bd-like_sf"/>
</dbReference>
<keyword evidence="5" id="KW-0326">Glycosidase</keyword>
<dbReference type="InterPro" id="IPR002037">
    <property type="entry name" value="Glyco_hydro_8"/>
</dbReference>
<dbReference type="SUPFAM" id="SSF49265">
    <property type="entry name" value="Fibronectin type III"/>
    <property type="match status" value="1"/>
</dbReference>
<dbReference type="InterPro" id="IPR003961">
    <property type="entry name" value="FN3_dom"/>
</dbReference>
<dbReference type="Pfam" id="PF00754">
    <property type="entry name" value="F5_F8_type_C"/>
    <property type="match status" value="1"/>
</dbReference>
<dbReference type="Proteomes" id="UP000553957">
    <property type="component" value="Unassembled WGS sequence"/>
</dbReference>
<evidence type="ECO:0000313" key="10">
    <source>
        <dbReference type="EMBL" id="MBB6570290.1"/>
    </source>
</evidence>
<evidence type="ECO:0000259" key="8">
    <source>
        <dbReference type="PROSITE" id="PS50022"/>
    </source>
</evidence>
<dbReference type="InterPro" id="IPR012341">
    <property type="entry name" value="6hp_glycosidase-like_sf"/>
</dbReference>
<feature type="domain" description="F5/8 type C" evidence="8">
    <location>
        <begin position="19"/>
        <end position="157"/>
    </location>
</feature>
<dbReference type="FunFam" id="2.60.40.10:FF:001114">
    <property type="entry name" value="Chitinase A1"/>
    <property type="match status" value="1"/>
</dbReference>
<keyword evidence="6" id="KW-0624">Polysaccharide degradation</keyword>
<dbReference type="AlphaFoldDB" id="A0A841SL59"/>
<dbReference type="EMBL" id="JACHKF010000001">
    <property type="protein sequence ID" value="MBB6570290.1"/>
    <property type="molecule type" value="Genomic_DNA"/>
</dbReference>
<name>A0A841SL59_9ACTN</name>
<evidence type="ECO:0000256" key="3">
    <source>
        <dbReference type="ARBA" id="ARBA00022801"/>
    </source>
</evidence>
<gene>
    <name evidence="10" type="ORF">HNR71_005927</name>
</gene>
<evidence type="ECO:0000313" key="11">
    <source>
        <dbReference type="Proteomes" id="UP000553957"/>
    </source>
</evidence>
<dbReference type="GO" id="GO:0004553">
    <property type="term" value="F:hydrolase activity, hydrolyzing O-glycosyl compounds"/>
    <property type="evidence" value="ECO:0007669"/>
    <property type="project" value="InterPro"/>
</dbReference>
<dbReference type="GO" id="GO:0000272">
    <property type="term" value="P:polysaccharide catabolic process"/>
    <property type="evidence" value="ECO:0007669"/>
    <property type="project" value="UniProtKB-KW"/>
</dbReference>
<dbReference type="SMART" id="SM00060">
    <property type="entry name" value="FN3"/>
    <property type="match status" value="1"/>
</dbReference>
<sequence>MSLLLRGVTAAAVVASVLVVPLSAQAADPLLSQGRPATASSVEDSTFPASLAVDGNSATRWASVEGHDPEWIQVDLGSTANISRVRLNWEAAYGKSYRIETSATGSAPWTQIYSTTTGNGAIDDLTVTGSGRYVRLTGTARGTTYGYSLWDLEVYGTTSGGGDTMPPSTPGSLVSTGTTSSSVSLSWNASSDNVGVTGYVISRNGAEIATSTGTTYTDTGRTASTSYTYTVKARDAAGNLSAASNAVTATTQSGGGSGPAVPFGSHQFPYVAGTLKPSGSQAALDQKVIDYYQQWKSAFVRQNCGNGWYQIISPDADHPYVAEAQGYGMVITATMAGADPQAKTIFDGLVKYMIAHPSVNNADLLAAEQNTSCQSVNGSDSATDGDMDVAYGLLLADRQWGSAGTYNYKQLAIKHINAIRASEVNPSTNLLKLGDWSSSGDQYYYISRTSDWMADHFRAFKAATGNAIWDTIRTAHQNVISSLQANYASSTGLLPDFVINTNSSPKPAGGQVLESPNDGRFYWNACRDPWRIGADAVTSGDATSLAAARKLNSWVKSKTGGNPNNIAIGYQLNGTQISSGSSAAYFAPFAVAAMTDSGSQAWLDALWNKMLATPVDTSSYYAASIQLQVMITATHNHWVP</sequence>
<feature type="domain" description="Fibronectin type-III" evidence="9">
    <location>
        <begin position="166"/>
        <end position="254"/>
    </location>
</feature>
<keyword evidence="4" id="KW-0119">Carbohydrate metabolism</keyword>
<dbReference type="InterPro" id="IPR000421">
    <property type="entry name" value="FA58C"/>
</dbReference>
<feature type="chain" id="PRO_5032887549" evidence="7">
    <location>
        <begin position="27"/>
        <end position="640"/>
    </location>
</feature>
<dbReference type="Gene3D" id="1.50.10.10">
    <property type="match status" value="1"/>
</dbReference>
<dbReference type="PROSITE" id="PS50853">
    <property type="entry name" value="FN3"/>
    <property type="match status" value="1"/>
</dbReference>
<evidence type="ECO:0000256" key="7">
    <source>
        <dbReference type="SAM" id="SignalP"/>
    </source>
</evidence>
<dbReference type="SUPFAM" id="SSF48208">
    <property type="entry name" value="Six-hairpin glycosidases"/>
    <property type="match status" value="1"/>
</dbReference>
<reference evidence="10 11" key="1">
    <citation type="submission" date="2020-08" db="EMBL/GenBank/DDBJ databases">
        <title>Sequencing the genomes of 1000 actinobacteria strains.</title>
        <authorList>
            <person name="Klenk H.-P."/>
        </authorList>
    </citation>
    <scope>NUCLEOTIDE SEQUENCE [LARGE SCALE GENOMIC DNA]</scope>
    <source>
        <strain evidence="10 11">DSM 15626</strain>
    </source>
</reference>
<dbReference type="PROSITE" id="PS50022">
    <property type="entry name" value="FA58C_3"/>
    <property type="match status" value="1"/>
</dbReference>
<dbReference type="Gene3D" id="2.60.120.260">
    <property type="entry name" value="Galactose-binding domain-like"/>
    <property type="match status" value="1"/>
</dbReference>
<protein>
    <submittedName>
        <fullName evidence="10">Chitodextrinase</fullName>
    </submittedName>
</protein>
<comment type="similarity">
    <text evidence="1">Belongs to the glycosyl hydrolase 8 (cellulase D) family.</text>
</comment>
<proteinExistence type="inferred from homology"/>
<dbReference type="SUPFAM" id="SSF49785">
    <property type="entry name" value="Galactose-binding domain-like"/>
    <property type="match status" value="1"/>
</dbReference>